<reference evidence="2 3" key="1">
    <citation type="journal article" date="2022" name="Nat. Plants">
        <title>Genomes of leafy and leafless Platanthera orchids illuminate the evolution of mycoheterotrophy.</title>
        <authorList>
            <person name="Li M.H."/>
            <person name="Liu K.W."/>
            <person name="Li Z."/>
            <person name="Lu H.C."/>
            <person name="Ye Q.L."/>
            <person name="Zhang D."/>
            <person name="Wang J.Y."/>
            <person name="Li Y.F."/>
            <person name="Zhong Z.M."/>
            <person name="Liu X."/>
            <person name="Yu X."/>
            <person name="Liu D.K."/>
            <person name="Tu X.D."/>
            <person name="Liu B."/>
            <person name="Hao Y."/>
            <person name="Liao X.Y."/>
            <person name="Jiang Y.T."/>
            <person name="Sun W.H."/>
            <person name="Chen J."/>
            <person name="Chen Y.Q."/>
            <person name="Ai Y."/>
            <person name="Zhai J.W."/>
            <person name="Wu S.S."/>
            <person name="Zhou Z."/>
            <person name="Hsiao Y.Y."/>
            <person name="Wu W.L."/>
            <person name="Chen Y.Y."/>
            <person name="Lin Y.F."/>
            <person name="Hsu J.L."/>
            <person name="Li C.Y."/>
            <person name="Wang Z.W."/>
            <person name="Zhao X."/>
            <person name="Zhong W.Y."/>
            <person name="Ma X.K."/>
            <person name="Ma L."/>
            <person name="Huang J."/>
            <person name="Chen G.Z."/>
            <person name="Huang M.Z."/>
            <person name="Huang L."/>
            <person name="Peng D.H."/>
            <person name="Luo Y.B."/>
            <person name="Zou S.Q."/>
            <person name="Chen S.P."/>
            <person name="Lan S."/>
            <person name="Tsai W.C."/>
            <person name="Van de Peer Y."/>
            <person name="Liu Z.J."/>
        </authorList>
    </citation>
    <scope>NUCLEOTIDE SEQUENCE [LARGE SCALE GENOMIC DNA]</scope>
    <source>
        <strain evidence="2">Lor287</strain>
    </source>
</reference>
<evidence type="ECO:0000313" key="2">
    <source>
        <dbReference type="EMBL" id="KAK8918661.1"/>
    </source>
</evidence>
<gene>
    <name evidence="2" type="ORF">KSP39_PZI021453</name>
</gene>
<organism evidence="2 3">
    <name type="scientific">Platanthera zijinensis</name>
    <dbReference type="NCBI Taxonomy" id="2320716"/>
    <lineage>
        <taxon>Eukaryota</taxon>
        <taxon>Viridiplantae</taxon>
        <taxon>Streptophyta</taxon>
        <taxon>Embryophyta</taxon>
        <taxon>Tracheophyta</taxon>
        <taxon>Spermatophyta</taxon>
        <taxon>Magnoliopsida</taxon>
        <taxon>Liliopsida</taxon>
        <taxon>Asparagales</taxon>
        <taxon>Orchidaceae</taxon>
        <taxon>Orchidoideae</taxon>
        <taxon>Orchideae</taxon>
        <taxon>Orchidinae</taxon>
        <taxon>Platanthera</taxon>
    </lineage>
</organism>
<evidence type="ECO:0000313" key="3">
    <source>
        <dbReference type="Proteomes" id="UP001418222"/>
    </source>
</evidence>
<dbReference type="InterPro" id="IPR036397">
    <property type="entry name" value="RNaseH_sf"/>
</dbReference>
<dbReference type="InterPro" id="IPR002156">
    <property type="entry name" value="RNaseH_domain"/>
</dbReference>
<dbReference type="PROSITE" id="PS50879">
    <property type="entry name" value="RNASE_H_1"/>
    <property type="match status" value="1"/>
</dbReference>
<dbReference type="PANTHER" id="PTHR48475">
    <property type="entry name" value="RIBONUCLEASE H"/>
    <property type="match status" value="1"/>
</dbReference>
<dbReference type="Pfam" id="PF13456">
    <property type="entry name" value="RVT_3"/>
    <property type="match status" value="1"/>
</dbReference>
<dbReference type="AlphaFoldDB" id="A0AAP0FVV5"/>
<dbReference type="SUPFAM" id="SSF53098">
    <property type="entry name" value="Ribonuclease H-like"/>
    <property type="match status" value="2"/>
</dbReference>
<dbReference type="InterPro" id="IPR043502">
    <property type="entry name" value="DNA/RNA_pol_sf"/>
</dbReference>
<dbReference type="InterPro" id="IPR043128">
    <property type="entry name" value="Rev_trsase/Diguanyl_cyclase"/>
</dbReference>
<dbReference type="GO" id="GO:0003676">
    <property type="term" value="F:nucleic acid binding"/>
    <property type="evidence" value="ECO:0007669"/>
    <property type="project" value="InterPro"/>
</dbReference>
<accession>A0AAP0FVV5</accession>
<dbReference type="Proteomes" id="UP001418222">
    <property type="component" value="Unassembled WGS sequence"/>
</dbReference>
<proteinExistence type="predicted"/>
<dbReference type="EMBL" id="JBBWWQ010000019">
    <property type="protein sequence ID" value="KAK8918661.1"/>
    <property type="molecule type" value="Genomic_DNA"/>
</dbReference>
<name>A0AAP0FVV5_9ASPA</name>
<dbReference type="Gene3D" id="3.30.420.10">
    <property type="entry name" value="Ribonuclease H-like superfamily/Ribonuclease H"/>
    <property type="match status" value="2"/>
</dbReference>
<dbReference type="GO" id="GO:0004523">
    <property type="term" value="F:RNA-DNA hybrid ribonuclease activity"/>
    <property type="evidence" value="ECO:0007669"/>
    <property type="project" value="InterPro"/>
</dbReference>
<dbReference type="CDD" id="cd09279">
    <property type="entry name" value="RNase_HI_like"/>
    <property type="match status" value="1"/>
</dbReference>
<sequence>MPFGLKNAGATYQKMMDRVFREQKGRNLEVYVDDLMIKRGRKFEWTSECEEAFQALKKQLTQAPLFQGPKGGEDLFLYLGVGAEALSSVLVREEGKKQLPIYYVSRVLRKAELRYPILEKLAFALIISARRLRPYFQAHSIPVVTDHPLRSIFEGVEHSGRLAKLSVELSEFDISFVPRLSIKAQAMTDFLADYVVEVAEEQLTRPVPWKVMVDGASGRHSLGVGAILESPQGTRIEQTVVVHFPITNNQAEYEAVIAGLRLARELGVHDVEVLTYSMVVASQINWEFEAREPTLQLYLTKAKRIIGTFRTFSIKHVPREENEQADQLAKHGPRVGGTITYLFRPSIEEGELMEVEQHPSWMDPFVTFLSTGEYPEGMDRRGLKHKAAYYLLREGKLYRKTLSEMLARCVDEREAHKILEEVHSGEFGSHSGSRTFEGRIIRQGYFWPTLGQDADKFAKKFHKYQLYAPLQLQPAQRLRNIMAPWPFAIWGLDLVGPFPQASGQRRFLLVMIDYFSKWLEVKALAKVTSQVISNFIWGGDHLQAWATTSYRHGQRASVRPHGIHSLQRTTGN</sequence>
<protein>
    <recommendedName>
        <fullName evidence="1">RNase H type-1 domain-containing protein</fullName>
    </recommendedName>
</protein>
<comment type="caution">
    <text evidence="2">The sequence shown here is derived from an EMBL/GenBank/DDBJ whole genome shotgun (WGS) entry which is preliminary data.</text>
</comment>
<evidence type="ECO:0000259" key="1">
    <source>
        <dbReference type="PROSITE" id="PS50879"/>
    </source>
</evidence>
<dbReference type="InterPro" id="IPR012337">
    <property type="entry name" value="RNaseH-like_sf"/>
</dbReference>
<keyword evidence="3" id="KW-1185">Reference proteome</keyword>
<dbReference type="SUPFAM" id="SSF56672">
    <property type="entry name" value="DNA/RNA polymerases"/>
    <property type="match status" value="1"/>
</dbReference>
<dbReference type="Gene3D" id="3.30.70.270">
    <property type="match status" value="1"/>
</dbReference>
<dbReference type="InterPro" id="IPR041577">
    <property type="entry name" value="RT_RNaseH_2"/>
</dbReference>
<dbReference type="Pfam" id="PF17919">
    <property type="entry name" value="RT_RNaseH_2"/>
    <property type="match status" value="1"/>
</dbReference>
<dbReference type="InterPro" id="IPR041588">
    <property type="entry name" value="Integrase_H2C2"/>
</dbReference>
<dbReference type="Pfam" id="PF17921">
    <property type="entry name" value="Integrase_H2C2"/>
    <property type="match status" value="1"/>
</dbReference>
<feature type="domain" description="RNase H type-1" evidence="1">
    <location>
        <begin position="205"/>
        <end position="334"/>
    </location>
</feature>
<dbReference type="PANTHER" id="PTHR48475:SF1">
    <property type="entry name" value="RNASE H TYPE-1 DOMAIN-CONTAINING PROTEIN"/>
    <property type="match status" value="1"/>
</dbReference>
<dbReference type="Gene3D" id="1.10.340.70">
    <property type="match status" value="1"/>
</dbReference>